<dbReference type="RefSeq" id="WP_169095431.1">
    <property type="nucleotide sequence ID" value="NZ_JABBVZ010000001.1"/>
</dbReference>
<name>A0A7Y0Q1F2_9FIRM</name>
<dbReference type="AlphaFoldDB" id="A0A7Y0Q1F2"/>
<keyword evidence="2" id="KW-1185">Reference proteome</keyword>
<accession>A0A7Y0Q1F2</accession>
<gene>
    <name evidence="1" type="ORF">HIJ39_00090</name>
</gene>
<proteinExistence type="predicted"/>
<dbReference type="Proteomes" id="UP000533476">
    <property type="component" value="Unassembled WGS sequence"/>
</dbReference>
<dbReference type="EMBL" id="JABBVZ010000001">
    <property type="protein sequence ID" value="NMP20761.1"/>
    <property type="molecule type" value="Genomic_DNA"/>
</dbReference>
<reference evidence="1 2" key="1">
    <citation type="submission" date="2020-04" db="EMBL/GenBank/DDBJ databases">
        <authorList>
            <person name="Zhang R."/>
            <person name="Schippers A."/>
        </authorList>
    </citation>
    <scope>NUCLEOTIDE SEQUENCE [LARGE SCALE GENOMIC DNA]</scope>
    <source>
        <strain evidence="1 2">DSM 109850</strain>
    </source>
</reference>
<sequence length="511" mass="54443">MNAEQIANAQALSKSLRMDSGGLMMGDYVTGGLTNETFNRLQKALVASPSTPGGPGDGSSLIPQSLARTLKNVTFKLNKVKLWRAIAKQDAYAMEEEYDQITQYGVRGGIFTSAMATPQGNDSTFDRLQVRMTYMATAYATDIAIMATEVIGGSAEALQINDATRYLLGGVERQLFYADSTLIPSAFNGVKSIIKGFAQSKGFTNVIINAQASGISVDHLENALQAIQDNSGDPENGLYAAYMAPRVQSYFTKTYAPAQRTEINQTQLIRDGRLWVGTPVDGYNSTYGPLGMVNDIFLNHDVPVSNPIQGAPATPTGVSAALNTTSSEDPNIGTSMWQTPDSAQDYGVGYNGGPVTYAIEAVNAAGPSLLSGATTTVTVGAGESVTVTWARVTSQPSANYYQIYRSMNGGAWQPVARVADSGGSSLTQSWTDENITVAGAYDVFIINHDAEEGLVFKQLLPFFKWPLPIPTLARYFAVALLGAPLIYVPSRCAVIENIQVPGGIAAPVQLS</sequence>
<organism evidence="1 2">
    <name type="scientific">Sulfobacillus harzensis</name>
    <dbReference type="NCBI Taxonomy" id="2729629"/>
    <lineage>
        <taxon>Bacteria</taxon>
        <taxon>Bacillati</taxon>
        <taxon>Bacillota</taxon>
        <taxon>Clostridia</taxon>
        <taxon>Eubacteriales</taxon>
        <taxon>Clostridiales Family XVII. Incertae Sedis</taxon>
        <taxon>Sulfobacillus</taxon>
    </lineage>
</organism>
<evidence type="ECO:0000313" key="1">
    <source>
        <dbReference type="EMBL" id="NMP20761.1"/>
    </source>
</evidence>
<comment type="caution">
    <text evidence="1">The sequence shown here is derived from an EMBL/GenBank/DDBJ whole genome shotgun (WGS) entry which is preliminary data.</text>
</comment>
<evidence type="ECO:0000313" key="2">
    <source>
        <dbReference type="Proteomes" id="UP000533476"/>
    </source>
</evidence>
<protein>
    <submittedName>
        <fullName evidence="1">Uncharacterized protein</fullName>
    </submittedName>
</protein>